<feature type="compositionally biased region" description="Polar residues" evidence="1">
    <location>
        <begin position="186"/>
        <end position="197"/>
    </location>
</feature>
<name>A0A699HMH8_TANCI</name>
<reference evidence="2" key="1">
    <citation type="journal article" date="2019" name="Sci. Rep.">
        <title>Draft genome of Tanacetum cinerariifolium, the natural source of mosquito coil.</title>
        <authorList>
            <person name="Yamashiro T."/>
            <person name="Shiraishi A."/>
            <person name="Satake H."/>
            <person name="Nakayama K."/>
        </authorList>
    </citation>
    <scope>NUCLEOTIDE SEQUENCE</scope>
</reference>
<dbReference type="AlphaFoldDB" id="A0A699HMH8"/>
<proteinExistence type="predicted"/>
<protein>
    <submittedName>
        <fullName evidence="2">Uncharacterized protein</fullName>
    </submittedName>
</protein>
<evidence type="ECO:0000256" key="1">
    <source>
        <dbReference type="SAM" id="MobiDB-lite"/>
    </source>
</evidence>
<sequence length="411" mass="44704">MSFVKRSEAAPVCHSKPLDSFAEMDLFAFICHPDPTKVRIGERELAKKEGIVAKLFDEADDAEQKHSVGRDHVLDETIAKDVSKKLRDDYHSATSITGRKSLATIRSLVPEGSSVPSGIAEPQDDGLVDSVSGINLRTCPPSKRYVISSDDSYHLDSRSEVSKDKVRSGTLETFGDSASDGEANVNAASSSKLNEPTTLSDSFYASQDLDSETLHNIYMCLGAKVRMRAEHTLKQKDRLEDKCAKQTSHLSAKDVEISHLRSLLSLKETEAVEAIHLCSQLSIVKAADAAKSNEPKDNAVLGETSLSFSLQVVHSWVQRVRGEIQEKRLSLTNVMVPFAEPLSSKSLIGEAITSATPVTTEPITTLSTTFMSFGVVPPLSISNDQVLDTEPNDADPPAVTFEKEELATSLD</sequence>
<feature type="compositionally biased region" description="Basic and acidic residues" evidence="1">
    <location>
        <begin position="156"/>
        <end position="167"/>
    </location>
</feature>
<organism evidence="2">
    <name type="scientific">Tanacetum cinerariifolium</name>
    <name type="common">Dalmatian daisy</name>
    <name type="synonym">Chrysanthemum cinerariifolium</name>
    <dbReference type="NCBI Taxonomy" id="118510"/>
    <lineage>
        <taxon>Eukaryota</taxon>
        <taxon>Viridiplantae</taxon>
        <taxon>Streptophyta</taxon>
        <taxon>Embryophyta</taxon>
        <taxon>Tracheophyta</taxon>
        <taxon>Spermatophyta</taxon>
        <taxon>Magnoliopsida</taxon>
        <taxon>eudicotyledons</taxon>
        <taxon>Gunneridae</taxon>
        <taxon>Pentapetalae</taxon>
        <taxon>asterids</taxon>
        <taxon>campanulids</taxon>
        <taxon>Asterales</taxon>
        <taxon>Asteraceae</taxon>
        <taxon>Asteroideae</taxon>
        <taxon>Anthemideae</taxon>
        <taxon>Anthemidinae</taxon>
        <taxon>Tanacetum</taxon>
    </lineage>
</organism>
<evidence type="ECO:0000313" key="2">
    <source>
        <dbReference type="EMBL" id="GEY25231.1"/>
    </source>
</evidence>
<comment type="caution">
    <text evidence="2">The sequence shown here is derived from an EMBL/GenBank/DDBJ whole genome shotgun (WGS) entry which is preliminary data.</text>
</comment>
<accession>A0A699HMH8</accession>
<gene>
    <name evidence="2" type="ORF">Tci_397205</name>
</gene>
<feature type="compositionally biased region" description="Basic and acidic residues" evidence="1">
    <location>
        <begin position="401"/>
        <end position="411"/>
    </location>
</feature>
<dbReference type="EMBL" id="BKCJ010163469">
    <property type="protein sequence ID" value="GEY25231.1"/>
    <property type="molecule type" value="Genomic_DNA"/>
</dbReference>
<feature type="region of interest" description="Disordered" evidence="1">
    <location>
        <begin position="156"/>
        <end position="197"/>
    </location>
</feature>
<feature type="region of interest" description="Disordered" evidence="1">
    <location>
        <begin position="385"/>
        <end position="411"/>
    </location>
</feature>